<protein>
    <submittedName>
        <fullName evidence="2">Uncharacterized protein</fullName>
    </submittedName>
</protein>
<organism evidence="2 3">
    <name type="scientific">Protopolystoma xenopodis</name>
    <dbReference type="NCBI Taxonomy" id="117903"/>
    <lineage>
        <taxon>Eukaryota</taxon>
        <taxon>Metazoa</taxon>
        <taxon>Spiralia</taxon>
        <taxon>Lophotrochozoa</taxon>
        <taxon>Platyhelminthes</taxon>
        <taxon>Monogenea</taxon>
        <taxon>Polyopisthocotylea</taxon>
        <taxon>Polystomatidea</taxon>
        <taxon>Polystomatidae</taxon>
        <taxon>Protopolystoma</taxon>
    </lineage>
</organism>
<accession>A0A448WHP9</accession>
<dbReference type="AlphaFoldDB" id="A0A448WHP9"/>
<sequence>MLVCSRSHAYFRARTFASSRRLFTFAAPPRRRPFYRPPSGRNSCLLEERRHRRPDRSMAGPARLSSAQLNSARLGLIQLAGLSTQGTYFRQSCSRLNRPRQVRPLASVGRSVGSSALRRLEARPIRRGLQGSSPNRPLIGCTRDPVKTSPLRLEVRVPKSQAQADGQARTDANRMQPVGRLEARLPHFSIDSLAAFAG</sequence>
<dbReference type="Proteomes" id="UP000784294">
    <property type="component" value="Unassembled WGS sequence"/>
</dbReference>
<evidence type="ECO:0000256" key="1">
    <source>
        <dbReference type="SAM" id="MobiDB-lite"/>
    </source>
</evidence>
<gene>
    <name evidence="2" type="ORF">PXEA_LOCUS5554</name>
</gene>
<evidence type="ECO:0000313" key="2">
    <source>
        <dbReference type="EMBL" id="VEL12114.1"/>
    </source>
</evidence>
<evidence type="ECO:0000313" key="3">
    <source>
        <dbReference type="Proteomes" id="UP000784294"/>
    </source>
</evidence>
<feature type="region of interest" description="Disordered" evidence="1">
    <location>
        <begin position="157"/>
        <end position="176"/>
    </location>
</feature>
<dbReference type="EMBL" id="CAAALY010013804">
    <property type="protein sequence ID" value="VEL12114.1"/>
    <property type="molecule type" value="Genomic_DNA"/>
</dbReference>
<keyword evidence="3" id="KW-1185">Reference proteome</keyword>
<comment type="caution">
    <text evidence="2">The sequence shown here is derived from an EMBL/GenBank/DDBJ whole genome shotgun (WGS) entry which is preliminary data.</text>
</comment>
<reference evidence="2" key="1">
    <citation type="submission" date="2018-11" db="EMBL/GenBank/DDBJ databases">
        <authorList>
            <consortium name="Pathogen Informatics"/>
        </authorList>
    </citation>
    <scope>NUCLEOTIDE SEQUENCE</scope>
</reference>
<proteinExistence type="predicted"/>
<name>A0A448WHP9_9PLAT</name>